<keyword evidence="4 5" id="KW-0694">RNA-binding</keyword>
<feature type="compositionally biased region" description="Low complexity" evidence="6">
    <location>
        <begin position="43"/>
        <end position="52"/>
    </location>
</feature>
<reference evidence="9" key="1">
    <citation type="journal article" date="2020" name="Stud. Mycol.">
        <title>101 Dothideomycetes genomes: a test case for predicting lifestyles and emergence of pathogens.</title>
        <authorList>
            <person name="Haridas S."/>
            <person name="Albert R."/>
            <person name="Binder M."/>
            <person name="Bloem J."/>
            <person name="Labutti K."/>
            <person name="Salamov A."/>
            <person name="Andreopoulos B."/>
            <person name="Baker S."/>
            <person name="Barry K."/>
            <person name="Bills G."/>
            <person name="Bluhm B."/>
            <person name="Cannon C."/>
            <person name="Castanera R."/>
            <person name="Culley D."/>
            <person name="Daum C."/>
            <person name="Ezra D."/>
            <person name="Gonzalez J."/>
            <person name="Henrissat B."/>
            <person name="Kuo A."/>
            <person name="Liang C."/>
            <person name="Lipzen A."/>
            <person name="Lutzoni F."/>
            <person name="Magnuson J."/>
            <person name="Mondo S."/>
            <person name="Nolan M."/>
            <person name="Ohm R."/>
            <person name="Pangilinan J."/>
            <person name="Park H.-J."/>
            <person name="Ramirez L."/>
            <person name="Alfaro M."/>
            <person name="Sun H."/>
            <person name="Tritt A."/>
            <person name="Yoshinaga Y."/>
            <person name="Zwiers L.-H."/>
            <person name="Turgeon B."/>
            <person name="Goodwin S."/>
            <person name="Spatafora J."/>
            <person name="Crous P."/>
            <person name="Grigoriev I."/>
        </authorList>
    </citation>
    <scope>NUCLEOTIDE SEQUENCE</scope>
    <source>
        <strain evidence="9">CBS 115976</strain>
    </source>
</reference>
<evidence type="ECO:0000259" key="8">
    <source>
        <dbReference type="PROSITE" id="PS50142"/>
    </source>
</evidence>
<gene>
    <name evidence="9" type="ORF">BT63DRAFT_251235</name>
</gene>
<dbReference type="SUPFAM" id="SSF69065">
    <property type="entry name" value="RNase III domain-like"/>
    <property type="match status" value="1"/>
</dbReference>
<evidence type="ECO:0000256" key="2">
    <source>
        <dbReference type="ARBA" id="ARBA00022759"/>
    </source>
</evidence>
<dbReference type="PANTHER" id="PTHR11207">
    <property type="entry name" value="RIBONUCLEASE III"/>
    <property type="match status" value="1"/>
</dbReference>
<dbReference type="Pfam" id="PF00636">
    <property type="entry name" value="Ribonuclease_3"/>
    <property type="match status" value="1"/>
</dbReference>
<dbReference type="InterPro" id="IPR000999">
    <property type="entry name" value="RNase_III_dom"/>
</dbReference>
<dbReference type="Gene3D" id="3.30.160.20">
    <property type="match status" value="1"/>
</dbReference>
<dbReference type="GO" id="GO:0003723">
    <property type="term" value="F:RNA binding"/>
    <property type="evidence" value="ECO:0007669"/>
    <property type="project" value="UniProtKB-UniRule"/>
</dbReference>
<feature type="domain" description="DRBM" evidence="7">
    <location>
        <begin position="314"/>
        <end position="390"/>
    </location>
</feature>
<evidence type="ECO:0000259" key="7">
    <source>
        <dbReference type="PROSITE" id="PS50137"/>
    </source>
</evidence>
<dbReference type="InterPro" id="IPR036389">
    <property type="entry name" value="RNase_III_sf"/>
</dbReference>
<dbReference type="Gene3D" id="1.10.1520.10">
    <property type="entry name" value="Ribonuclease III domain"/>
    <property type="match status" value="1"/>
</dbReference>
<accession>A0A6A6UCH3</accession>
<dbReference type="PROSITE" id="PS50142">
    <property type="entry name" value="RNASE_3_2"/>
    <property type="match status" value="1"/>
</dbReference>
<evidence type="ECO:0000256" key="6">
    <source>
        <dbReference type="SAM" id="MobiDB-lite"/>
    </source>
</evidence>
<dbReference type="CDD" id="cd00593">
    <property type="entry name" value="RIBOc"/>
    <property type="match status" value="1"/>
</dbReference>
<dbReference type="GO" id="GO:0004525">
    <property type="term" value="F:ribonuclease III activity"/>
    <property type="evidence" value="ECO:0007669"/>
    <property type="project" value="InterPro"/>
</dbReference>
<dbReference type="GO" id="GO:0006369">
    <property type="term" value="P:termination of RNA polymerase II transcription"/>
    <property type="evidence" value="ECO:0007669"/>
    <property type="project" value="TreeGrafter"/>
</dbReference>
<name>A0A6A6UCH3_9PEZI</name>
<dbReference type="GO" id="GO:0006364">
    <property type="term" value="P:rRNA processing"/>
    <property type="evidence" value="ECO:0007669"/>
    <property type="project" value="TreeGrafter"/>
</dbReference>
<keyword evidence="3" id="KW-0378">Hydrolase</keyword>
<keyword evidence="10" id="KW-1185">Reference proteome</keyword>
<dbReference type="Pfam" id="PF00035">
    <property type="entry name" value="dsrm"/>
    <property type="match status" value="1"/>
</dbReference>
<evidence type="ECO:0000256" key="3">
    <source>
        <dbReference type="ARBA" id="ARBA00022801"/>
    </source>
</evidence>
<keyword evidence="2" id="KW-0255">Endonuclease</keyword>
<protein>
    <submittedName>
        <fullName evidence="9">Ribonuclease III</fullName>
    </submittedName>
</protein>
<dbReference type="SUPFAM" id="SSF54768">
    <property type="entry name" value="dsRNA-binding domain-like"/>
    <property type="match status" value="1"/>
</dbReference>
<evidence type="ECO:0000256" key="5">
    <source>
        <dbReference type="PROSITE-ProRule" id="PRU00266"/>
    </source>
</evidence>
<dbReference type="PANTHER" id="PTHR11207:SF0">
    <property type="entry name" value="RIBONUCLEASE 3"/>
    <property type="match status" value="1"/>
</dbReference>
<dbReference type="EMBL" id="MU004235">
    <property type="protein sequence ID" value="KAF2669147.1"/>
    <property type="molecule type" value="Genomic_DNA"/>
</dbReference>
<feature type="domain" description="RNase III" evidence="8">
    <location>
        <begin position="152"/>
        <end position="274"/>
    </location>
</feature>
<feature type="region of interest" description="Disordered" evidence="6">
    <location>
        <begin position="1"/>
        <end position="54"/>
    </location>
</feature>
<dbReference type="GO" id="GO:0005654">
    <property type="term" value="C:nucleoplasm"/>
    <property type="evidence" value="ECO:0007669"/>
    <property type="project" value="TreeGrafter"/>
</dbReference>
<keyword evidence="1" id="KW-0540">Nuclease</keyword>
<sequence length="414" mass="45640">MSNVDSDSASAMPPWKRTLEELSGNNATEAEPAVKKQKVSNGSATPSTPASSVSYAEVVQRALAELETGLNMVASTVGISGDAKEHATALRKLLYKEASAAFAKESRQPDSQGSNTSVNHTDVPAPAPGFPAPLSGAHPMGGKTTIPPLPPITDLTLLDAPFTHKSALPEYMPATSTNTYEPLEFLGDAYLEVIATRLIHNRFPTHTVGQKAGLRELLIKNETLAQYARDYGMGERIKMTNMPKIDNKIGDGKWQKVLADVFEAYVACVILSDEQSGFKIAEDWLHELWGPKVEEWRRQGEGKQNGFQEVMSMDVKSELQRFLVSKGIKLEYVEEKPMELDKVNNRTTFFMGVYLTGWGYDRQNLGSGSGRSKQLAGAEAAKQAFSKSRDILEYAHRQKLEFDKLNGKKKLYHQ</sequence>
<proteinExistence type="predicted"/>
<dbReference type="AlphaFoldDB" id="A0A6A6UCH3"/>
<dbReference type="PROSITE" id="PS50137">
    <property type="entry name" value="DS_RBD"/>
    <property type="match status" value="1"/>
</dbReference>
<dbReference type="GO" id="GO:0034475">
    <property type="term" value="P:U4 snRNA 3'-end processing"/>
    <property type="evidence" value="ECO:0007669"/>
    <property type="project" value="TreeGrafter"/>
</dbReference>
<organism evidence="9 10">
    <name type="scientific">Microthyrium microscopicum</name>
    <dbReference type="NCBI Taxonomy" id="703497"/>
    <lineage>
        <taxon>Eukaryota</taxon>
        <taxon>Fungi</taxon>
        <taxon>Dikarya</taxon>
        <taxon>Ascomycota</taxon>
        <taxon>Pezizomycotina</taxon>
        <taxon>Dothideomycetes</taxon>
        <taxon>Dothideomycetes incertae sedis</taxon>
        <taxon>Microthyriales</taxon>
        <taxon>Microthyriaceae</taxon>
        <taxon>Microthyrium</taxon>
    </lineage>
</organism>
<feature type="region of interest" description="Disordered" evidence="6">
    <location>
        <begin position="104"/>
        <end position="141"/>
    </location>
</feature>
<evidence type="ECO:0000313" key="9">
    <source>
        <dbReference type="EMBL" id="KAF2669147.1"/>
    </source>
</evidence>
<dbReference type="Proteomes" id="UP000799302">
    <property type="component" value="Unassembled WGS sequence"/>
</dbReference>
<dbReference type="SMART" id="SM00535">
    <property type="entry name" value="RIBOc"/>
    <property type="match status" value="1"/>
</dbReference>
<dbReference type="InterPro" id="IPR014720">
    <property type="entry name" value="dsRBD_dom"/>
</dbReference>
<dbReference type="OrthoDB" id="2392202at2759"/>
<evidence type="ECO:0000256" key="4">
    <source>
        <dbReference type="ARBA" id="ARBA00022884"/>
    </source>
</evidence>
<feature type="compositionally biased region" description="Polar residues" evidence="6">
    <location>
        <begin position="109"/>
        <end position="120"/>
    </location>
</feature>
<evidence type="ECO:0000256" key="1">
    <source>
        <dbReference type="ARBA" id="ARBA00022722"/>
    </source>
</evidence>
<evidence type="ECO:0000313" key="10">
    <source>
        <dbReference type="Proteomes" id="UP000799302"/>
    </source>
</evidence>